<dbReference type="AlphaFoldDB" id="A0A3P6D5F9"/>
<reference evidence="1" key="1">
    <citation type="submission" date="2018-11" db="EMBL/GenBank/DDBJ databases">
        <authorList>
            <consortium name="Genoscope - CEA"/>
            <person name="William W."/>
        </authorList>
    </citation>
    <scope>NUCLEOTIDE SEQUENCE</scope>
</reference>
<dbReference type="EMBL" id="LR031680">
    <property type="protein sequence ID" value="VDD26357.1"/>
    <property type="molecule type" value="Genomic_DNA"/>
</dbReference>
<protein>
    <submittedName>
        <fullName evidence="1">Uncharacterized protein</fullName>
    </submittedName>
</protein>
<gene>
    <name evidence="1" type="ORF">BRASC143T45650Z</name>
</gene>
<sequence>MPLEPRASWFSPKCVEAQQLTGHLGVKALFRCGPRERYQIEANSEY</sequence>
<accession>A0A3P6D5F9</accession>
<evidence type="ECO:0000313" key="1">
    <source>
        <dbReference type="EMBL" id="VDD26357.1"/>
    </source>
</evidence>
<proteinExistence type="predicted"/>
<name>A0A3P6D5F9_BRACM</name>
<organism evidence="1">
    <name type="scientific">Brassica campestris</name>
    <name type="common">Field mustard</name>
    <dbReference type="NCBI Taxonomy" id="3711"/>
    <lineage>
        <taxon>Eukaryota</taxon>
        <taxon>Viridiplantae</taxon>
        <taxon>Streptophyta</taxon>
        <taxon>Embryophyta</taxon>
        <taxon>Tracheophyta</taxon>
        <taxon>Spermatophyta</taxon>
        <taxon>Magnoliopsida</taxon>
        <taxon>eudicotyledons</taxon>
        <taxon>Gunneridae</taxon>
        <taxon>Pentapetalae</taxon>
        <taxon>rosids</taxon>
        <taxon>malvids</taxon>
        <taxon>Brassicales</taxon>
        <taxon>Brassicaceae</taxon>
        <taxon>Brassiceae</taxon>
        <taxon>Brassica</taxon>
    </lineage>
</organism>